<feature type="compositionally biased region" description="Polar residues" evidence="6">
    <location>
        <begin position="291"/>
        <end position="303"/>
    </location>
</feature>
<protein>
    <recommendedName>
        <fullName evidence="1">WD repeat and coiled-coil-containing protein</fullName>
    </recommendedName>
</protein>
<reference evidence="7 8" key="1">
    <citation type="submission" date="2022-12" db="EMBL/GenBank/DDBJ databases">
        <title>Chromosome-level genome of Tegillarca granosa.</title>
        <authorList>
            <person name="Kim J."/>
        </authorList>
    </citation>
    <scope>NUCLEOTIDE SEQUENCE [LARGE SCALE GENOMIC DNA]</scope>
    <source>
        <strain evidence="7">Teg-2019</strain>
        <tissue evidence="7">Adductor muscle</tissue>
    </source>
</reference>
<feature type="coiled-coil region" evidence="5">
    <location>
        <begin position="323"/>
        <end position="357"/>
    </location>
</feature>
<feature type="region of interest" description="Disordered" evidence="6">
    <location>
        <begin position="246"/>
        <end position="268"/>
    </location>
</feature>
<feature type="region of interest" description="Disordered" evidence="6">
    <location>
        <begin position="139"/>
        <end position="229"/>
    </location>
</feature>
<evidence type="ECO:0000256" key="3">
    <source>
        <dbReference type="ARBA" id="ARBA00022737"/>
    </source>
</evidence>
<feature type="compositionally biased region" description="Basic and acidic residues" evidence="6">
    <location>
        <begin position="139"/>
        <end position="148"/>
    </location>
</feature>
<dbReference type="EMBL" id="JARBDR010000337">
    <property type="protein sequence ID" value="KAJ8314506.1"/>
    <property type="molecule type" value="Genomic_DNA"/>
</dbReference>
<name>A0ABQ9FCZ3_TEGGR</name>
<evidence type="ECO:0000256" key="4">
    <source>
        <dbReference type="ARBA" id="ARBA00023054"/>
    </source>
</evidence>
<evidence type="ECO:0000256" key="6">
    <source>
        <dbReference type="SAM" id="MobiDB-lite"/>
    </source>
</evidence>
<feature type="compositionally biased region" description="Basic and acidic residues" evidence="6">
    <location>
        <begin position="447"/>
        <end position="461"/>
    </location>
</feature>
<feature type="region of interest" description="Disordered" evidence="6">
    <location>
        <begin position="283"/>
        <end position="303"/>
    </location>
</feature>
<evidence type="ECO:0000313" key="8">
    <source>
        <dbReference type="Proteomes" id="UP001217089"/>
    </source>
</evidence>
<evidence type="ECO:0000256" key="1">
    <source>
        <dbReference type="ARBA" id="ARBA00015683"/>
    </source>
</evidence>
<keyword evidence="3" id="KW-0677">Repeat</keyword>
<evidence type="ECO:0000256" key="2">
    <source>
        <dbReference type="ARBA" id="ARBA00022574"/>
    </source>
</evidence>
<dbReference type="InterPro" id="IPR028041">
    <property type="entry name" value="WDCP"/>
</dbReference>
<dbReference type="Proteomes" id="UP001217089">
    <property type="component" value="Unassembled WGS sequence"/>
</dbReference>
<organism evidence="7 8">
    <name type="scientific">Tegillarca granosa</name>
    <name type="common">Malaysian cockle</name>
    <name type="synonym">Anadara granosa</name>
    <dbReference type="NCBI Taxonomy" id="220873"/>
    <lineage>
        <taxon>Eukaryota</taxon>
        <taxon>Metazoa</taxon>
        <taxon>Spiralia</taxon>
        <taxon>Lophotrochozoa</taxon>
        <taxon>Mollusca</taxon>
        <taxon>Bivalvia</taxon>
        <taxon>Autobranchia</taxon>
        <taxon>Pteriomorphia</taxon>
        <taxon>Arcoida</taxon>
        <taxon>Arcoidea</taxon>
        <taxon>Arcidae</taxon>
        <taxon>Tegillarca</taxon>
    </lineage>
</organism>
<keyword evidence="4 5" id="KW-0175">Coiled coil</keyword>
<dbReference type="Pfam" id="PF15390">
    <property type="entry name" value="WDCP"/>
    <property type="match status" value="1"/>
</dbReference>
<feature type="compositionally biased region" description="Polar residues" evidence="6">
    <location>
        <begin position="168"/>
        <end position="178"/>
    </location>
</feature>
<evidence type="ECO:0000313" key="7">
    <source>
        <dbReference type="EMBL" id="KAJ8314506.1"/>
    </source>
</evidence>
<accession>A0ABQ9FCZ3</accession>
<feature type="region of interest" description="Disordered" evidence="6">
    <location>
        <begin position="442"/>
        <end position="461"/>
    </location>
</feature>
<keyword evidence="8" id="KW-1185">Reference proteome</keyword>
<comment type="caution">
    <text evidence="7">The sequence shown here is derived from an EMBL/GenBank/DDBJ whole genome shotgun (WGS) entry which is preliminary data.</text>
</comment>
<evidence type="ECO:0000256" key="5">
    <source>
        <dbReference type="SAM" id="Coils"/>
    </source>
</evidence>
<gene>
    <name evidence="7" type="ORF">KUTeg_006656</name>
</gene>
<proteinExistence type="predicted"/>
<sequence>MFAIYNWPDIDTSVSNVTPAAWRIPGLESNVCSLVSLSANMIVCAAELPLESLCKDQNMFEAPDAPDQTILQNNNGHDEIISPKANHTPLKDTLLNLPRSAKESLSVMVVGSNNQGVLQIFSVSQTIFTKLHDIVKNDAEKSTEEMQRSNESSPRISGSDYLSRRYSNDLTESESGSVNLMKERKLSSGSSNLDSPRESLALQPPPRQKKNTKMRDSCDSGSESPREITLIKTENEKRNLVIDLNKSGSSDDLETESTDFSESKPNFSNDEVSKFFEESYNEKQLSKENAAPTTTKPSVSISSAGGDALVTDSSWTASDELNFKDLQTEINDQDKKIEDLKNRIENLCRIVEETSIVFPNKYQDMEKPDLVKVICQYEGDETRKKKFVLDNGRLKLELLKDVFGLTTVELYLDGEPCVIGANIDGYIPIRFQPSSTLVIRGTQITKTEQESKKEEENTSIS</sequence>
<dbReference type="PANTHER" id="PTHR14897">
    <property type="entry name" value="WD REPEAT AND COILED-COIL-CONTAINING PROTEIN"/>
    <property type="match status" value="1"/>
</dbReference>
<dbReference type="PANTHER" id="PTHR14897:SF5">
    <property type="entry name" value="WD REPEAT AND COILED-COIL-CONTAINING PROTEIN"/>
    <property type="match status" value="1"/>
</dbReference>
<keyword evidence="2" id="KW-0853">WD repeat</keyword>